<dbReference type="RefSeq" id="WP_197310327.1">
    <property type="nucleotide sequence ID" value="NZ_JADZLT010000042.1"/>
</dbReference>
<dbReference type="AlphaFoldDB" id="A0A931I0X7"/>
<keyword evidence="1" id="KW-0732">Signal</keyword>
<reference evidence="2" key="1">
    <citation type="submission" date="2020-12" db="EMBL/GenBank/DDBJ databases">
        <title>Methylobrevis albus sp. nov., isolated from fresh water lack sediment.</title>
        <authorList>
            <person name="Zou Q."/>
        </authorList>
    </citation>
    <scope>NUCLEOTIDE SEQUENCE</scope>
    <source>
        <strain evidence="2">L22</strain>
    </source>
</reference>
<gene>
    <name evidence="2" type="ORF">I5731_05280</name>
</gene>
<proteinExistence type="predicted"/>
<evidence type="ECO:0000256" key="1">
    <source>
        <dbReference type="SAM" id="SignalP"/>
    </source>
</evidence>
<dbReference type="EMBL" id="JADZLT010000042">
    <property type="protein sequence ID" value="MBH0237226.1"/>
    <property type="molecule type" value="Genomic_DNA"/>
</dbReference>
<comment type="caution">
    <text evidence="2">The sequence shown here is derived from an EMBL/GenBank/DDBJ whole genome shotgun (WGS) entry which is preliminary data.</text>
</comment>
<feature type="signal peptide" evidence="1">
    <location>
        <begin position="1"/>
        <end position="21"/>
    </location>
</feature>
<sequence length="244" mass="26806">MKKLCLFLALIALLTPPPVAAQPVERLQIDPSVVMACAAGMNITLTSDQLGAIQDFLFGHDVSGRGGGVEVTTNFLELFEPAQRPDVLRIYHACILGLVRPPTPSRINPRDQMAVPVLFDMSSRTYYEHAICTDPAIRMHFQTAWDLRRLGGEDADTRFAPFKTLLDQILGPMTSDPFVKEIAGIDPASIDCSGPRACEVRGIVPVTALSEPIRAYDATFVRITVNAGTCEGRTGWINERFIDY</sequence>
<protein>
    <submittedName>
        <fullName evidence="2">Uncharacterized protein</fullName>
    </submittedName>
</protein>
<dbReference type="Proteomes" id="UP000631694">
    <property type="component" value="Unassembled WGS sequence"/>
</dbReference>
<evidence type="ECO:0000313" key="3">
    <source>
        <dbReference type="Proteomes" id="UP000631694"/>
    </source>
</evidence>
<evidence type="ECO:0000313" key="2">
    <source>
        <dbReference type="EMBL" id="MBH0237226.1"/>
    </source>
</evidence>
<organism evidence="2 3">
    <name type="scientific">Methylobrevis albus</name>
    <dbReference type="NCBI Taxonomy" id="2793297"/>
    <lineage>
        <taxon>Bacteria</taxon>
        <taxon>Pseudomonadati</taxon>
        <taxon>Pseudomonadota</taxon>
        <taxon>Alphaproteobacteria</taxon>
        <taxon>Hyphomicrobiales</taxon>
        <taxon>Pleomorphomonadaceae</taxon>
        <taxon>Methylobrevis</taxon>
    </lineage>
</organism>
<feature type="chain" id="PRO_5037296348" evidence="1">
    <location>
        <begin position="22"/>
        <end position="244"/>
    </location>
</feature>
<accession>A0A931I0X7</accession>
<name>A0A931I0X7_9HYPH</name>
<keyword evidence="3" id="KW-1185">Reference proteome</keyword>